<dbReference type="AlphaFoldDB" id="A0A286UKW9"/>
<organism evidence="1 2">
    <name type="scientific">Pyrrhoderma noxium</name>
    <dbReference type="NCBI Taxonomy" id="2282107"/>
    <lineage>
        <taxon>Eukaryota</taxon>
        <taxon>Fungi</taxon>
        <taxon>Dikarya</taxon>
        <taxon>Basidiomycota</taxon>
        <taxon>Agaricomycotina</taxon>
        <taxon>Agaricomycetes</taxon>
        <taxon>Hymenochaetales</taxon>
        <taxon>Hymenochaetaceae</taxon>
        <taxon>Pyrrhoderma</taxon>
    </lineage>
</organism>
<gene>
    <name evidence="1" type="ORF">PNOK_0519100</name>
</gene>
<evidence type="ECO:0000313" key="1">
    <source>
        <dbReference type="EMBL" id="PAV20257.1"/>
    </source>
</evidence>
<accession>A0A286UKW9</accession>
<name>A0A286UKW9_9AGAM</name>
<reference evidence="1 2" key="1">
    <citation type="journal article" date="2017" name="Mol. Ecol.">
        <title>Comparative and population genomic landscape of Phellinus noxius: A hypervariable fungus causing root rot in trees.</title>
        <authorList>
            <person name="Chung C.L."/>
            <person name="Lee T.J."/>
            <person name="Akiba M."/>
            <person name="Lee H.H."/>
            <person name="Kuo T.H."/>
            <person name="Liu D."/>
            <person name="Ke H.M."/>
            <person name="Yokoi T."/>
            <person name="Roa M.B."/>
            <person name="Lu M.J."/>
            <person name="Chang Y.Y."/>
            <person name="Ann P.J."/>
            <person name="Tsai J.N."/>
            <person name="Chen C.Y."/>
            <person name="Tzean S.S."/>
            <person name="Ota Y."/>
            <person name="Hattori T."/>
            <person name="Sahashi N."/>
            <person name="Liou R.F."/>
            <person name="Kikuchi T."/>
            <person name="Tsai I.J."/>
        </authorList>
    </citation>
    <scope>NUCLEOTIDE SEQUENCE [LARGE SCALE GENOMIC DNA]</scope>
    <source>
        <strain evidence="1 2">FFPRI411160</strain>
    </source>
</reference>
<comment type="caution">
    <text evidence="1">The sequence shown here is derived from an EMBL/GenBank/DDBJ whole genome shotgun (WGS) entry which is preliminary data.</text>
</comment>
<dbReference type="EMBL" id="NBII01000004">
    <property type="protein sequence ID" value="PAV20257.1"/>
    <property type="molecule type" value="Genomic_DNA"/>
</dbReference>
<evidence type="ECO:0000313" key="2">
    <source>
        <dbReference type="Proteomes" id="UP000217199"/>
    </source>
</evidence>
<dbReference type="OrthoDB" id="3205170at2759"/>
<dbReference type="Proteomes" id="UP000217199">
    <property type="component" value="Unassembled WGS sequence"/>
</dbReference>
<proteinExistence type="predicted"/>
<dbReference type="InParanoid" id="A0A286UKW9"/>
<sequence>MTIWGLKTVAQVIAASGFEGPQHCDEPWPYQFLPGQHVLVHVRGEGCSSEWFPARVISSTRARQLPNATLQYYMIEYIDSGKIIRKEYSPLDGDVKPDCPYVRELIQEELMWPIDDPTRAVSLSKASRVTW</sequence>
<keyword evidence="2" id="KW-1185">Reference proteome</keyword>
<protein>
    <submittedName>
        <fullName evidence="1">Uncharacterized protein</fullName>
    </submittedName>
</protein>